<proteinExistence type="predicted"/>
<dbReference type="EMBL" id="JACHGH010000001">
    <property type="protein sequence ID" value="MBB6451966.1"/>
    <property type="molecule type" value="Genomic_DNA"/>
</dbReference>
<reference evidence="1 2" key="1">
    <citation type="submission" date="2020-08" db="EMBL/GenBank/DDBJ databases">
        <title>Genomic Encyclopedia of Type Strains, Phase IV (KMG-IV): sequencing the most valuable type-strain genomes for metagenomic binning, comparative biology and taxonomic classification.</title>
        <authorList>
            <person name="Goeker M."/>
        </authorList>
    </citation>
    <scope>NUCLEOTIDE SEQUENCE [LARGE SCALE GENOMIC DNA]</scope>
    <source>
        <strain evidence="1 2">DSM 19612</strain>
    </source>
</reference>
<dbReference type="GO" id="GO:0003677">
    <property type="term" value="F:DNA binding"/>
    <property type="evidence" value="ECO:0007669"/>
    <property type="project" value="InterPro"/>
</dbReference>
<keyword evidence="2" id="KW-1185">Reference proteome</keyword>
<organism evidence="1 2">
    <name type="scientific">Salirhabdus euzebyi</name>
    <dbReference type="NCBI Taxonomy" id="394506"/>
    <lineage>
        <taxon>Bacteria</taxon>
        <taxon>Bacillati</taxon>
        <taxon>Bacillota</taxon>
        <taxon>Bacilli</taxon>
        <taxon>Bacillales</taxon>
        <taxon>Bacillaceae</taxon>
        <taxon>Salirhabdus</taxon>
    </lineage>
</organism>
<sequence length="78" mass="9167">MTLKGLWQSNFKNYLDSNGIRQSWIVEKTGYNKSTISNLYKKGTIPTYQVGYNIAKILGVRMSKLWYLKEDIDEEMRP</sequence>
<dbReference type="CDD" id="cd00093">
    <property type="entry name" value="HTH_XRE"/>
    <property type="match status" value="1"/>
</dbReference>
<dbReference type="SUPFAM" id="SSF47413">
    <property type="entry name" value="lambda repressor-like DNA-binding domains"/>
    <property type="match status" value="1"/>
</dbReference>
<dbReference type="Proteomes" id="UP000581688">
    <property type="component" value="Unassembled WGS sequence"/>
</dbReference>
<comment type="caution">
    <text evidence="1">The sequence shown here is derived from an EMBL/GenBank/DDBJ whole genome shotgun (WGS) entry which is preliminary data.</text>
</comment>
<accession>A0A841PX47</accession>
<name>A0A841PX47_9BACI</name>
<dbReference type="InterPro" id="IPR010982">
    <property type="entry name" value="Lambda_DNA-bd_dom_sf"/>
</dbReference>
<dbReference type="AlphaFoldDB" id="A0A841PX47"/>
<gene>
    <name evidence="1" type="ORF">HNQ94_000387</name>
</gene>
<evidence type="ECO:0000313" key="2">
    <source>
        <dbReference type="Proteomes" id="UP000581688"/>
    </source>
</evidence>
<dbReference type="Gene3D" id="1.10.260.40">
    <property type="entry name" value="lambda repressor-like DNA-binding domains"/>
    <property type="match status" value="1"/>
</dbReference>
<evidence type="ECO:0000313" key="1">
    <source>
        <dbReference type="EMBL" id="MBB6451966.1"/>
    </source>
</evidence>
<dbReference type="InterPro" id="IPR001387">
    <property type="entry name" value="Cro/C1-type_HTH"/>
</dbReference>
<dbReference type="RefSeq" id="WP_174494474.1">
    <property type="nucleotide sequence ID" value="NZ_CADDWK010000001.1"/>
</dbReference>
<protein>
    <submittedName>
        <fullName evidence="1">Transcriptional regulator with XRE-family HTH domain</fullName>
    </submittedName>
</protein>